<dbReference type="AlphaFoldDB" id="A0AAN6NFW9"/>
<reference evidence="4" key="1">
    <citation type="journal article" date="2023" name="Mol. Phylogenet. Evol.">
        <title>Genome-scale phylogeny and comparative genomics of the fungal order Sordariales.</title>
        <authorList>
            <person name="Hensen N."/>
            <person name="Bonometti L."/>
            <person name="Westerberg I."/>
            <person name="Brannstrom I.O."/>
            <person name="Guillou S."/>
            <person name="Cros-Aarteil S."/>
            <person name="Calhoun S."/>
            <person name="Haridas S."/>
            <person name="Kuo A."/>
            <person name="Mondo S."/>
            <person name="Pangilinan J."/>
            <person name="Riley R."/>
            <person name="LaButti K."/>
            <person name="Andreopoulos B."/>
            <person name="Lipzen A."/>
            <person name="Chen C."/>
            <person name="Yan M."/>
            <person name="Daum C."/>
            <person name="Ng V."/>
            <person name="Clum A."/>
            <person name="Steindorff A."/>
            <person name="Ohm R.A."/>
            <person name="Martin F."/>
            <person name="Silar P."/>
            <person name="Natvig D.O."/>
            <person name="Lalanne C."/>
            <person name="Gautier V."/>
            <person name="Ament-Velasquez S.L."/>
            <person name="Kruys A."/>
            <person name="Hutchinson M.I."/>
            <person name="Powell A.J."/>
            <person name="Barry K."/>
            <person name="Miller A.N."/>
            <person name="Grigoriev I.V."/>
            <person name="Debuchy R."/>
            <person name="Gladieux P."/>
            <person name="Hiltunen Thoren M."/>
            <person name="Johannesson H."/>
        </authorList>
    </citation>
    <scope>NUCLEOTIDE SEQUENCE [LARGE SCALE GENOMIC DNA]</scope>
    <source>
        <strain evidence="4">CBS 340.73</strain>
    </source>
</reference>
<sequence length="246" mass="26896">MDANTIGRSAMGGVHVPHVNAEGAEEVFWTAWSVISSIISFITGSVLYIVRFLWVVLWWPVSAILGILLILLSPVTYTLQFLISPVWWVVAAAPRLEPLYIFFGTAAFVGVLSGLFLSLTSLFLSSVFVNGPSSSSSSYHRPYTPTTKSSRPSDLSHHPSDDDEQRLFQSKWDDAATTSSLELDESDFNHIWGATVLTGAATITTGLAPAVTSPITEKGLPVNAGKRNRLHGMLFRETIHEEDDSE</sequence>
<gene>
    <name evidence="3" type="ORF">QBC46DRAFT_372609</name>
</gene>
<feature type="transmembrane region" description="Helical" evidence="2">
    <location>
        <begin position="27"/>
        <end position="50"/>
    </location>
</feature>
<evidence type="ECO:0000256" key="1">
    <source>
        <dbReference type="SAM" id="MobiDB-lite"/>
    </source>
</evidence>
<evidence type="ECO:0000313" key="4">
    <source>
        <dbReference type="Proteomes" id="UP001303473"/>
    </source>
</evidence>
<feature type="transmembrane region" description="Helical" evidence="2">
    <location>
        <begin position="99"/>
        <end position="124"/>
    </location>
</feature>
<proteinExistence type="predicted"/>
<feature type="region of interest" description="Disordered" evidence="1">
    <location>
        <begin position="131"/>
        <end position="163"/>
    </location>
</feature>
<organism evidence="3 4">
    <name type="scientific">Diplogelasinospora grovesii</name>
    <dbReference type="NCBI Taxonomy" id="303347"/>
    <lineage>
        <taxon>Eukaryota</taxon>
        <taxon>Fungi</taxon>
        <taxon>Dikarya</taxon>
        <taxon>Ascomycota</taxon>
        <taxon>Pezizomycotina</taxon>
        <taxon>Sordariomycetes</taxon>
        <taxon>Sordariomycetidae</taxon>
        <taxon>Sordariales</taxon>
        <taxon>Diplogelasinosporaceae</taxon>
        <taxon>Diplogelasinospora</taxon>
    </lineage>
</organism>
<name>A0AAN6NFW9_9PEZI</name>
<keyword evidence="4" id="KW-1185">Reference proteome</keyword>
<dbReference type="Proteomes" id="UP001303473">
    <property type="component" value="Unassembled WGS sequence"/>
</dbReference>
<protein>
    <recommendedName>
        <fullName evidence="5">Transmembrane protein</fullName>
    </recommendedName>
</protein>
<keyword evidence="2" id="KW-0472">Membrane</keyword>
<evidence type="ECO:0000313" key="3">
    <source>
        <dbReference type="EMBL" id="KAK3945046.1"/>
    </source>
</evidence>
<feature type="transmembrane region" description="Helical" evidence="2">
    <location>
        <begin position="57"/>
        <end position="79"/>
    </location>
</feature>
<keyword evidence="2" id="KW-1133">Transmembrane helix</keyword>
<accession>A0AAN6NFW9</accession>
<evidence type="ECO:0000256" key="2">
    <source>
        <dbReference type="SAM" id="Phobius"/>
    </source>
</evidence>
<keyword evidence="2" id="KW-0812">Transmembrane</keyword>
<comment type="caution">
    <text evidence="3">The sequence shown here is derived from an EMBL/GenBank/DDBJ whole genome shotgun (WGS) entry which is preliminary data.</text>
</comment>
<dbReference type="EMBL" id="MU853756">
    <property type="protein sequence ID" value="KAK3945046.1"/>
    <property type="molecule type" value="Genomic_DNA"/>
</dbReference>
<evidence type="ECO:0008006" key="5">
    <source>
        <dbReference type="Google" id="ProtNLM"/>
    </source>
</evidence>